<reference evidence="2 3" key="1">
    <citation type="journal article" date="2019" name="Microorganisms">
        <title>Genome Insights into the Novel Species Microvirga brassicacearum, a Rapeseed Endophyte with Biotechnological Potential.</title>
        <authorList>
            <person name="Jimenez-Gomez A."/>
            <person name="Saati-Santamaria Z."/>
            <person name="Igual J.M."/>
            <person name="Rivas R."/>
            <person name="Mateos P.F."/>
            <person name="Garcia-Fraile P."/>
        </authorList>
    </citation>
    <scope>NUCLEOTIDE SEQUENCE [LARGE SCALE GENOMIC DNA]</scope>
    <source>
        <strain evidence="2 3">CDVBN77</strain>
    </source>
</reference>
<gene>
    <name evidence="2" type="ORF">FEZ63_02815</name>
</gene>
<comment type="caution">
    <text evidence="2">The sequence shown here is derived from an EMBL/GenBank/DDBJ whole genome shotgun (WGS) entry which is preliminary data.</text>
</comment>
<proteinExistence type="predicted"/>
<evidence type="ECO:0000256" key="1">
    <source>
        <dbReference type="SAM" id="MobiDB-lite"/>
    </source>
</evidence>
<dbReference type="RefSeq" id="WP_150942113.1">
    <property type="nucleotide sequence ID" value="NZ_VCMV01000003.1"/>
</dbReference>
<dbReference type="AlphaFoldDB" id="A0A5N3PH41"/>
<feature type="compositionally biased region" description="Low complexity" evidence="1">
    <location>
        <begin position="1"/>
        <end position="13"/>
    </location>
</feature>
<sequence length="122" mass="12652">MATAKTTAEAAPAGNGPPTTEVEKNAAAEALKVSDTAVAKTKDDEPAANAAPSRDLDEGFVLARPARFEGDLPSYWTDGDYAVAGWTWEIQKALVYPTKASAKEALNGPAAGENAKAVAHRP</sequence>
<accession>A0A5N3PH41</accession>
<dbReference type="Proteomes" id="UP000325684">
    <property type="component" value="Unassembled WGS sequence"/>
</dbReference>
<dbReference type="EMBL" id="VCMV01000003">
    <property type="protein sequence ID" value="KAB0269056.1"/>
    <property type="molecule type" value="Genomic_DNA"/>
</dbReference>
<organism evidence="2 3">
    <name type="scientific">Microvirga brassicacearum</name>
    <dbReference type="NCBI Taxonomy" id="2580413"/>
    <lineage>
        <taxon>Bacteria</taxon>
        <taxon>Pseudomonadati</taxon>
        <taxon>Pseudomonadota</taxon>
        <taxon>Alphaproteobacteria</taxon>
        <taxon>Hyphomicrobiales</taxon>
        <taxon>Methylobacteriaceae</taxon>
        <taxon>Microvirga</taxon>
    </lineage>
</organism>
<feature type="region of interest" description="Disordered" evidence="1">
    <location>
        <begin position="1"/>
        <end position="21"/>
    </location>
</feature>
<feature type="region of interest" description="Disordered" evidence="1">
    <location>
        <begin position="35"/>
        <end position="56"/>
    </location>
</feature>
<evidence type="ECO:0000313" key="3">
    <source>
        <dbReference type="Proteomes" id="UP000325684"/>
    </source>
</evidence>
<evidence type="ECO:0000313" key="2">
    <source>
        <dbReference type="EMBL" id="KAB0269056.1"/>
    </source>
</evidence>
<keyword evidence="3" id="KW-1185">Reference proteome</keyword>
<protein>
    <submittedName>
        <fullName evidence="2">Uncharacterized protein</fullName>
    </submittedName>
</protein>
<name>A0A5N3PH41_9HYPH</name>